<gene>
    <name evidence="1" type="ORF">NCI01_14345</name>
</gene>
<keyword evidence="2" id="KW-1185">Reference proteome</keyword>
<proteinExistence type="predicted"/>
<reference evidence="1 2" key="1">
    <citation type="submission" date="2022-06" db="EMBL/GenBank/DDBJ databases">
        <authorList>
            <person name="So Y."/>
        </authorList>
    </citation>
    <scope>NUCLEOTIDE SEQUENCE [LARGE SCALE GENOMIC DNA]</scope>
    <source>
        <strain evidence="1 2">STR3</strain>
    </source>
</reference>
<sequence length="141" mass="15658">MDIRLTPGQRAHVDQVLALVNEVEHAWPWNQQLMADAEVERVVLERLGDDWPGLRDDRAYLLWANGRLVDLDDAISEHDITRQVIGSMPLGGECDRCRSVRRIAGAAVIAVPRNLVPLLLCGSCASRLRPDVLITKEATDG</sequence>
<evidence type="ECO:0000313" key="2">
    <source>
        <dbReference type="Proteomes" id="UP001204524"/>
    </source>
</evidence>
<protein>
    <submittedName>
        <fullName evidence="1">Uncharacterized protein</fullName>
    </submittedName>
</protein>
<name>A0ABT1L0G6_9ACTN</name>
<accession>A0ABT1L0G6</accession>
<dbReference type="Proteomes" id="UP001204524">
    <property type="component" value="Unassembled WGS sequence"/>
</dbReference>
<organism evidence="1 2">
    <name type="scientific">Nocardioides pinisoli</name>
    <dbReference type="NCBI Taxonomy" id="2950279"/>
    <lineage>
        <taxon>Bacteria</taxon>
        <taxon>Bacillati</taxon>
        <taxon>Actinomycetota</taxon>
        <taxon>Actinomycetes</taxon>
        <taxon>Propionibacteriales</taxon>
        <taxon>Nocardioidaceae</taxon>
        <taxon>Nocardioides</taxon>
    </lineage>
</organism>
<evidence type="ECO:0000313" key="1">
    <source>
        <dbReference type="EMBL" id="MCP3422981.1"/>
    </source>
</evidence>
<dbReference type="RefSeq" id="WP_254182179.1">
    <property type="nucleotide sequence ID" value="NZ_JANARS010000006.1"/>
</dbReference>
<dbReference type="EMBL" id="JANARS010000006">
    <property type="protein sequence ID" value="MCP3422981.1"/>
    <property type="molecule type" value="Genomic_DNA"/>
</dbReference>
<comment type="caution">
    <text evidence="1">The sequence shown here is derived from an EMBL/GenBank/DDBJ whole genome shotgun (WGS) entry which is preliminary data.</text>
</comment>